<keyword evidence="2" id="KW-1185">Reference proteome</keyword>
<name>A0A7D9E8G0_PARCT</name>
<dbReference type="EMBL" id="CACRXK020004529">
    <property type="protein sequence ID" value="CAB4003065.1"/>
    <property type="molecule type" value="Genomic_DNA"/>
</dbReference>
<sequence>MPYGYVVASNKCCEVAKNKKYIECAHFSVSCKLCPRNTYSITRSVLHNNITNQIQCHDCVNGGQCLEGILTAKPNFWGYKMNQSVRFLQCPRDYCCEENDCESYNSCHGNRTGTICGECPQRMSESLFSTECLPNHKCGSDVVWPLAFCFCTAYLVFFLYHEEIVKFIKKLAFPSQRRQENRDPSEPTQNSSSKNSGMLKILFYYYQVVRLLKNSIGWHKNRTFNDRIENMFSKWFNFIVLGISSFECPFTDLHPVDKQVILHSVGYILLGFLGDLYILTGSIFLLKHSRRSQRQAIERDISATTMNQTPRAPTSCFTSRIASAFTYISLLMYASSAQLCLSLLHCVPVGDNQVFVP</sequence>
<protein>
    <submittedName>
        <fullName evidence="1">Uncharacterized protein</fullName>
    </submittedName>
</protein>
<gene>
    <name evidence="1" type="ORF">PACLA_8A063767</name>
</gene>
<proteinExistence type="predicted"/>
<dbReference type="OrthoDB" id="5956805at2759"/>
<dbReference type="Proteomes" id="UP001152795">
    <property type="component" value="Unassembled WGS sequence"/>
</dbReference>
<evidence type="ECO:0000313" key="2">
    <source>
        <dbReference type="Proteomes" id="UP001152795"/>
    </source>
</evidence>
<accession>A0A7D9E8G0</accession>
<dbReference type="AlphaFoldDB" id="A0A7D9E8G0"/>
<organism evidence="1 2">
    <name type="scientific">Paramuricea clavata</name>
    <name type="common">Red gorgonian</name>
    <name type="synonym">Violescent sea-whip</name>
    <dbReference type="NCBI Taxonomy" id="317549"/>
    <lineage>
        <taxon>Eukaryota</taxon>
        <taxon>Metazoa</taxon>
        <taxon>Cnidaria</taxon>
        <taxon>Anthozoa</taxon>
        <taxon>Octocorallia</taxon>
        <taxon>Malacalcyonacea</taxon>
        <taxon>Plexauridae</taxon>
        <taxon>Paramuricea</taxon>
    </lineage>
</organism>
<reference evidence="1" key="1">
    <citation type="submission" date="2020-04" db="EMBL/GenBank/DDBJ databases">
        <authorList>
            <person name="Alioto T."/>
            <person name="Alioto T."/>
            <person name="Gomez Garrido J."/>
        </authorList>
    </citation>
    <scope>NUCLEOTIDE SEQUENCE</scope>
    <source>
        <strain evidence="1">A484AB</strain>
    </source>
</reference>
<evidence type="ECO:0000313" key="1">
    <source>
        <dbReference type="EMBL" id="CAB4003065.1"/>
    </source>
</evidence>
<dbReference type="PANTHER" id="PTHR11319:SF35">
    <property type="entry name" value="OUTER MEMBRANE PROTEIN PMPC-RELATED"/>
    <property type="match status" value="1"/>
</dbReference>
<comment type="caution">
    <text evidence="1">The sequence shown here is derived from an EMBL/GenBank/DDBJ whole genome shotgun (WGS) entry which is preliminary data.</text>
</comment>
<dbReference type="PANTHER" id="PTHR11319">
    <property type="entry name" value="G PROTEIN-COUPLED RECEPTOR-RELATED"/>
    <property type="match status" value="1"/>
</dbReference>